<keyword evidence="2" id="KW-1185">Reference proteome</keyword>
<reference evidence="2" key="2">
    <citation type="submission" date="2016-01" db="EMBL/GenBank/DDBJ databases">
        <title>Complete genome sequence of Agromyces aureus AR33T and comparison with related organisms.</title>
        <authorList>
            <person name="Corretto E."/>
            <person name="Antonielli L."/>
            <person name="Sessitsch A."/>
            <person name="Brader G."/>
        </authorList>
    </citation>
    <scope>NUCLEOTIDE SEQUENCE [LARGE SCALE GENOMIC DNA]</scope>
    <source>
        <strain evidence="2">AR33</strain>
    </source>
</reference>
<protein>
    <submittedName>
        <fullName evidence="1">Uncharacterized protein</fullName>
    </submittedName>
</protein>
<sequence length="102" mass="11624">MPGWASVGRFFAAVYLACCWARACFCVSTLWQSLQIHSSISSRWSVAEPMWWHSVPGLVQRRPLVRCSHMPSARARMRLRTVVQSFGRVALRLLLCQAMRSA</sequence>
<proteinExistence type="predicted"/>
<reference evidence="1 2" key="1">
    <citation type="journal article" date="2016" name="Int. J. Syst. Evol. Microbiol.">
        <title>Agromyces aureus sp. nov., isolated from the rhizosphere of Salix caprea L. grown in a heavy-metal-contaminated soil.</title>
        <authorList>
            <person name="Corretto E."/>
            <person name="Antonielli L."/>
            <person name="Sessitsch A."/>
            <person name="Compant S."/>
            <person name="Gorfer M."/>
            <person name="Kuffner M."/>
            <person name="Brader G."/>
        </authorList>
    </citation>
    <scope>NUCLEOTIDE SEQUENCE [LARGE SCALE GENOMIC DNA]</scope>
    <source>
        <strain evidence="1 2">AR33</strain>
    </source>
</reference>
<evidence type="ECO:0000313" key="1">
    <source>
        <dbReference type="EMBL" id="ANJ26808.1"/>
    </source>
</evidence>
<accession>A0A191WF41</accession>
<dbReference type="EMBL" id="CP013979">
    <property type="protein sequence ID" value="ANJ26808.1"/>
    <property type="molecule type" value="Genomic_DNA"/>
</dbReference>
<dbReference type="Proteomes" id="UP000078437">
    <property type="component" value="Chromosome"/>
</dbReference>
<dbReference type="KEGG" id="agy:ATC03_08850"/>
<evidence type="ECO:0000313" key="2">
    <source>
        <dbReference type="Proteomes" id="UP000078437"/>
    </source>
</evidence>
<dbReference type="AlphaFoldDB" id="A0A191WF41"/>
<name>A0A191WF41_9MICO</name>
<gene>
    <name evidence="1" type="ORF">ATC03_08850</name>
</gene>
<organism evidence="1 2">
    <name type="scientific">Agromyces aureus</name>
    <dbReference type="NCBI Taxonomy" id="453304"/>
    <lineage>
        <taxon>Bacteria</taxon>
        <taxon>Bacillati</taxon>
        <taxon>Actinomycetota</taxon>
        <taxon>Actinomycetes</taxon>
        <taxon>Micrococcales</taxon>
        <taxon>Microbacteriaceae</taxon>
        <taxon>Agromyces</taxon>
    </lineage>
</organism>